<evidence type="ECO:0000313" key="10">
    <source>
        <dbReference type="Proteomes" id="UP000005222"/>
    </source>
</evidence>
<evidence type="ECO:0000256" key="6">
    <source>
        <dbReference type="SAM" id="MobiDB-lite"/>
    </source>
</evidence>
<dbReference type="GO" id="GO:0016020">
    <property type="term" value="C:membrane"/>
    <property type="evidence" value="ECO:0007669"/>
    <property type="project" value="UniProtKB-SubCell"/>
</dbReference>
<proteinExistence type="predicted"/>
<dbReference type="OMA" id="CMNPDVS"/>
<sequence>MNAETEMKEKISGMRSKSPDEKEVGQVLSIRSYGRAAEDEDRVIDPVLSHSDNMLLADIGYKPELARHFSTFQVFGVAYSIMGLLPSVASVLGTALSAGPAGAIWGWVIAGVGIESIGIAISQLGSSCPTSGGLYYWSNYYAPEKYRSFISFLVGNTNSMALVGALCSVDYGFAEELLSVVVIGKDGDYDVTPAKTYGVFVACVFSHILLTCAASKDCARLQTVSSVANTSLILLFIIALPIGASPNFKDAATIFGKMENFSNWPTGWQFVLSWMPAIWTIGSFDSCVHMSEEAHNATKAVPIGIIGSISACYVLGFVVLVVTCACLQTNNINDDIIGTKFGQPMAAVIYDALGKKWAMALMVLICVCQFMMGASILTAISRQIWAFSRDNGLPFSFWIRRVNQKLSVPINAVWTGGVIAIVLGLLCLIGSTAANALFSLAIAGNYFSWATPILLSMTTGKSKFRPGPFYLGKFWSPLISWFAVAFAAFIIIMVMFPTDQNPGKSDMNYTCVITPGIWILSSLYYWIYAHKVYHGPRKTIEDESEVSYEQNLNMTAEDGLQKEKLKTTLGL</sequence>
<dbReference type="GO" id="GO:0022857">
    <property type="term" value="F:transmembrane transporter activity"/>
    <property type="evidence" value="ECO:0007669"/>
    <property type="project" value="InterPro"/>
</dbReference>
<dbReference type="PANTHER" id="PTHR45649">
    <property type="entry name" value="AMINO-ACID PERMEASE BAT1"/>
    <property type="match status" value="1"/>
</dbReference>
<dbReference type="OrthoDB" id="4476201at2759"/>
<dbReference type="Pfam" id="PF13520">
    <property type="entry name" value="AA_permease_2"/>
    <property type="match status" value="1"/>
</dbReference>
<dbReference type="AlphaFoldDB" id="G8YVT1"/>
<dbReference type="Gene3D" id="1.20.1740.10">
    <property type="entry name" value="Amino acid/polyamine transporter I"/>
    <property type="match status" value="1"/>
</dbReference>
<organism evidence="8 10">
    <name type="scientific">Pichia sorbitophila (strain ATCC MYA-4447 / BCRC 22081 / CBS 7064 / NBRC 10061 / NRRL Y-12695)</name>
    <name type="common">Hybrid yeast</name>
    <dbReference type="NCBI Taxonomy" id="559304"/>
    <lineage>
        <taxon>Eukaryota</taxon>
        <taxon>Fungi</taxon>
        <taxon>Dikarya</taxon>
        <taxon>Ascomycota</taxon>
        <taxon>Saccharomycotina</taxon>
        <taxon>Pichiomycetes</taxon>
        <taxon>Debaryomycetaceae</taxon>
        <taxon>Millerozyma</taxon>
    </lineage>
</organism>
<dbReference type="HOGENOM" id="CLU_004495_0_3_1"/>
<feature type="transmembrane region" description="Helical" evidence="7">
    <location>
        <begin position="194"/>
        <end position="215"/>
    </location>
</feature>
<dbReference type="InterPro" id="IPR002293">
    <property type="entry name" value="AA/rel_permease1"/>
</dbReference>
<keyword evidence="4 7" id="KW-1133">Transmembrane helix</keyword>
<reference evidence="10" key="2">
    <citation type="journal article" date="2012" name="G3 (Bethesda)">
        <title>Pichia sorbitophila, an interspecies yeast hybrid reveals early steps of genome resolution following polyploidization.</title>
        <authorList>
            <person name="Leh Louis V."/>
            <person name="Despons L."/>
            <person name="Friedrich A."/>
            <person name="Martin T."/>
            <person name="Durrens P."/>
            <person name="Casaregola S."/>
            <person name="Neuveglise C."/>
            <person name="Fairhead C."/>
            <person name="Marck C."/>
            <person name="Cruz J.A."/>
            <person name="Straub M.L."/>
            <person name="Kugler V."/>
            <person name="Sacerdot C."/>
            <person name="Uzunov Z."/>
            <person name="Thierry A."/>
            <person name="Weiss S."/>
            <person name="Bleykasten C."/>
            <person name="De Montigny J."/>
            <person name="Jacques N."/>
            <person name="Jung P."/>
            <person name="Lemaire M."/>
            <person name="Mallet S."/>
            <person name="Morel G."/>
            <person name="Richard G.F."/>
            <person name="Sarkar A."/>
            <person name="Savel G."/>
            <person name="Schacherer J."/>
            <person name="Seret M.L."/>
            <person name="Talla E."/>
            <person name="Samson G."/>
            <person name="Jubin C."/>
            <person name="Poulain J."/>
            <person name="Vacherie B."/>
            <person name="Barbe V."/>
            <person name="Pelletier E."/>
            <person name="Sherman D.J."/>
            <person name="Westhof E."/>
            <person name="Weissenbach J."/>
            <person name="Baret P.V."/>
            <person name="Wincker P."/>
            <person name="Gaillardin C."/>
            <person name="Dujon B."/>
            <person name="Souciet J.L."/>
        </authorList>
    </citation>
    <scope>NUCLEOTIDE SEQUENCE [LARGE SCALE GENOMIC DNA]</scope>
    <source>
        <strain evidence="10">ATCC MYA-4447 / BCRC 22081 / CBS 7064 / NBRC 10061 / NRRL Y-12695</strain>
    </source>
</reference>
<feature type="transmembrane region" description="Helical" evidence="7">
    <location>
        <begin position="104"/>
        <end position="137"/>
    </location>
</feature>
<feature type="transmembrane region" description="Helical" evidence="7">
    <location>
        <begin position="227"/>
        <end position="248"/>
    </location>
</feature>
<feature type="transmembrane region" description="Helical" evidence="7">
    <location>
        <begin position="410"/>
        <end position="431"/>
    </location>
</feature>
<feature type="transmembrane region" description="Helical" evidence="7">
    <location>
        <begin position="357"/>
        <end position="380"/>
    </location>
</feature>
<keyword evidence="10" id="KW-1185">Reference proteome</keyword>
<feature type="transmembrane region" description="Helical" evidence="7">
    <location>
        <begin position="77"/>
        <end position="98"/>
    </location>
</feature>
<feature type="transmembrane region" description="Helical" evidence="7">
    <location>
        <begin position="149"/>
        <end position="174"/>
    </location>
</feature>
<gene>
    <name evidence="8" type="primary">Piso0_000572</name>
    <name evidence="8" type="ORF">GNLVRS01_PISO0A12298g</name>
    <name evidence="9" type="ORF">GNLVRS01_PISO0B12365g</name>
</gene>
<comment type="subcellular location">
    <subcellularLocation>
        <location evidence="1">Membrane</location>
        <topology evidence="1">Multi-pass membrane protein</topology>
    </subcellularLocation>
</comment>
<dbReference type="EMBL" id="FO082058">
    <property type="protein sequence ID" value="CCE73525.1"/>
    <property type="molecule type" value="Genomic_DNA"/>
</dbReference>
<dbReference type="eggNOG" id="KOG1289">
    <property type="taxonomic scope" value="Eukaryota"/>
</dbReference>
<dbReference type="Proteomes" id="UP000005222">
    <property type="component" value="Chromosome B"/>
</dbReference>
<name>G8YVT1_PICSO</name>
<evidence type="ECO:0000256" key="1">
    <source>
        <dbReference type="ARBA" id="ARBA00004141"/>
    </source>
</evidence>
<evidence type="ECO:0000313" key="9">
    <source>
        <dbReference type="EMBL" id="CCE73525.1"/>
    </source>
</evidence>
<keyword evidence="3 7" id="KW-0812">Transmembrane</keyword>
<feature type="region of interest" description="Disordered" evidence="6">
    <location>
        <begin position="1"/>
        <end position="24"/>
    </location>
</feature>
<dbReference type="STRING" id="559304.G8YVT1"/>
<feature type="transmembrane region" description="Helical" evidence="7">
    <location>
        <begin position="478"/>
        <end position="495"/>
    </location>
</feature>
<dbReference type="EMBL" id="FO082059">
    <property type="protein sequence ID" value="CCE72964.1"/>
    <property type="molecule type" value="Genomic_DNA"/>
</dbReference>
<keyword evidence="2" id="KW-0813">Transport</keyword>
<evidence type="ECO:0000256" key="4">
    <source>
        <dbReference type="ARBA" id="ARBA00022989"/>
    </source>
</evidence>
<protein>
    <submittedName>
        <fullName evidence="8">Piso0_000572 protein</fullName>
    </submittedName>
</protein>
<feature type="transmembrane region" description="Helical" evidence="7">
    <location>
        <begin position="437"/>
        <end position="457"/>
    </location>
</feature>
<dbReference type="PIRSF" id="PIRSF006060">
    <property type="entry name" value="AA_transporter"/>
    <property type="match status" value="1"/>
</dbReference>
<feature type="transmembrane region" description="Helical" evidence="7">
    <location>
        <begin position="507"/>
        <end position="528"/>
    </location>
</feature>
<evidence type="ECO:0000256" key="3">
    <source>
        <dbReference type="ARBA" id="ARBA00022692"/>
    </source>
</evidence>
<dbReference type="FunCoup" id="G8YVT1">
    <property type="interactions" value="302"/>
</dbReference>
<dbReference type="Proteomes" id="UP000005222">
    <property type="component" value="Chromosome A"/>
</dbReference>
<reference evidence="8" key="1">
    <citation type="submission" date="2011-10" db="EMBL/GenBank/DDBJ databases">
        <authorList>
            <person name="Genoscope - CEA"/>
        </authorList>
    </citation>
    <scope>NUCLEOTIDE SEQUENCE</scope>
    <source>
        <strain evidence="8">CBS 7064</strain>
    </source>
</reference>
<dbReference type="InParanoid" id="G8YVT1"/>
<evidence type="ECO:0000313" key="8">
    <source>
        <dbReference type="EMBL" id="CCE72964.1"/>
    </source>
</evidence>
<feature type="transmembrane region" description="Helical" evidence="7">
    <location>
        <begin position="300"/>
        <end position="322"/>
    </location>
</feature>
<evidence type="ECO:0000256" key="2">
    <source>
        <dbReference type="ARBA" id="ARBA00022448"/>
    </source>
</evidence>
<evidence type="ECO:0000256" key="5">
    <source>
        <dbReference type="ARBA" id="ARBA00023136"/>
    </source>
</evidence>
<evidence type="ECO:0000256" key="7">
    <source>
        <dbReference type="SAM" id="Phobius"/>
    </source>
</evidence>
<dbReference type="PANTHER" id="PTHR45649:SF6">
    <property type="entry name" value="GABA-SPECIFIC PERMEASE"/>
    <property type="match status" value="1"/>
</dbReference>
<accession>G8YVT1</accession>
<keyword evidence="5 7" id="KW-0472">Membrane</keyword>